<dbReference type="InterPro" id="IPR018062">
    <property type="entry name" value="HTH_AraC-typ_CS"/>
</dbReference>
<dbReference type="EMBL" id="JACVDC010000009">
    <property type="protein sequence ID" value="MBC9795367.1"/>
    <property type="molecule type" value="Genomic_DNA"/>
</dbReference>
<dbReference type="Proteomes" id="UP000653730">
    <property type="component" value="Unassembled WGS sequence"/>
</dbReference>
<protein>
    <submittedName>
        <fullName evidence="5">AraC family transcriptional regulator</fullName>
    </submittedName>
</protein>
<dbReference type="GO" id="GO:0003700">
    <property type="term" value="F:DNA-binding transcription factor activity"/>
    <property type="evidence" value="ECO:0007669"/>
    <property type="project" value="InterPro"/>
</dbReference>
<dbReference type="PANTHER" id="PTHR43280:SF32">
    <property type="entry name" value="TRANSCRIPTIONAL REGULATORY PROTEIN"/>
    <property type="match status" value="1"/>
</dbReference>
<dbReference type="RefSeq" id="WP_187964519.1">
    <property type="nucleotide sequence ID" value="NZ_JACVDC010000009.1"/>
</dbReference>
<evidence type="ECO:0000259" key="4">
    <source>
        <dbReference type="PROSITE" id="PS01124"/>
    </source>
</evidence>
<keyword evidence="3" id="KW-0804">Transcription</keyword>
<dbReference type="Gene3D" id="1.10.10.60">
    <property type="entry name" value="Homeodomain-like"/>
    <property type="match status" value="1"/>
</dbReference>
<evidence type="ECO:0000313" key="6">
    <source>
        <dbReference type="Proteomes" id="UP000653730"/>
    </source>
</evidence>
<keyword evidence="1" id="KW-0805">Transcription regulation</keyword>
<dbReference type="InterPro" id="IPR009057">
    <property type="entry name" value="Homeodomain-like_sf"/>
</dbReference>
<evidence type="ECO:0000256" key="2">
    <source>
        <dbReference type="ARBA" id="ARBA00023125"/>
    </source>
</evidence>
<evidence type="ECO:0000313" key="5">
    <source>
        <dbReference type="EMBL" id="MBC9795367.1"/>
    </source>
</evidence>
<dbReference type="PANTHER" id="PTHR43280">
    <property type="entry name" value="ARAC-FAMILY TRANSCRIPTIONAL REGULATOR"/>
    <property type="match status" value="1"/>
</dbReference>
<feature type="domain" description="HTH araC/xylS-type" evidence="4">
    <location>
        <begin position="180"/>
        <end position="277"/>
    </location>
</feature>
<dbReference type="PROSITE" id="PS01124">
    <property type="entry name" value="HTH_ARAC_FAMILY_2"/>
    <property type="match status" value="1"/>
</dbReference>
<evidence type="ECO:0000256" key="1">
    <source>
        <dbReference type="ARBA" id="ARBA00023015"/>
    </source>
</evidence>
<keyword evidence="6" id="KW-1185">Reference proteome</keyword>
<name>A0A926Q102_9FLAO</name>
<sequence>MNSELHRPFTVEYIGNNKQKGKLDLLLKENGFNILLVNTGYLGMARKGTEIELASRDLCLLTKSYYNKAHIINDSSELWVLSLNLNYLYQRNLVKNAPSFLIFLISLGYSKITLRSTDFIILLQWFKLLILKYGKHYRNPLGKRFLDRKVLFLLRELREIYFSYVPEMKTEYQYKYFLVFRFLQLVETHFKSEHMVKFYANALHVSADHLSKVVKEVTHKPAKECIEEKLITVAMELLGKKEPINSISNILGFKTSSHFAYVFKKHTSFSPSDFRRQGFVIP</sequence>
<gene>
    <name evidence="5" type="ORF">IBL28_05285</name>
</gene>
<organism evidence="5 6">
    <name type="scientific">Sinomicrobium weinanense</name>
    <dbReference type="NCBI Taxonomy" id="2842200"/>
    <lineage>
        <taxon>Bacteria</taxon>
        <taxon>Pseudomonadati</taxon>
        <taxon>Bacteroidota</taxon>
        <taxon>Flavobacteriia</taxon>
        <taxon>Flavobacteriales</taxon>
        <taxon>Flavobacteriaceae</taxon>
        <taxon>Sinomicrobium</taxon>
    </lineage>
</organism>
<dbReference type="SMART" id="SM00342">
    <property type="entry name" value="HTH_ARAC"/>
    <property type="match status" value="1"/>
</dbReference>
<accession>A0A926Q102</accession>
<dbReference type="InterPro" id="IPR018060">
    <property type="entry name" value="HTH_AraC"/>
</dbReference>
<dbReference type="Pfam" id="PF12833">
    <property type="entry name" value="HTH_18"/>
    <property type="match status" value="1"/>
</dbReference>
<evidence type="ECO:0000256" key="3">
    <source>
        <dbReference type="ARBA" id="ARBA00023163"/>
    </source>
</evidence>
<dbReference type="SUPFAM" id="SSF46689">
    <property type="entry name" value="Homeodomain-like"/>
    <property type="match status" value="1"/>
</dbReference>
<keyword evidence="2" id="KW-0238">DNA-binding</keyword>
<proteinExistence type="predicted"/>
<dbReference type="AlphaFoldDB" id="A0A926Q102"/>
<dbReference type="PROSITE" id="PS00041">
    <property type="entry name" value="HTH_ARAC_FAMILY_1"/>
    <property type="match status" value="1"/>
</dbReference>
<dbReference type="GO" id="GO:0043565">
    <property type="term" value="F:sequence-specific DNA binding"/>
    <property type="evidence" value="ECO:0007669"/>
    <property type="project" value="InterPro"/>
</dbReference>
<comment type="caution">
    <text evidence="5">The sequence shown here is derived from an EMBL/GenBank/DDBJ whole genome shotgun (WGS) entry which is preliminary data.</text>
</comment>
<reference evidence="5 6" key="1">
    <citation type="submission" date="2020-09" db="EMBL/GenBank/DDBJ databases">
        <title>Sinomicrobium weinanense sp. nov., a halophilic bacteria isolated from saline-alkali soil.</title>
        <authorList>
            <person name="Wu P."/>
            <person name="Ren H."/>
            <person name="Mei Y."/>
            <person name="Liang Y."/>
            <person name="Chen Z."/>
        </authorList>
    </citation>
    <scope>NUCLEOTIDE SEQUENCE [LARGE SCALE GENOMIC DNA]</scope>
    <source>
        <strain evidence="5 6">FJxs</strain>
    </source>
</reference>